<reference evidence="2 3" key="1">
    <citation type="submission" date="2010-12" db="EMBL/GenBank/DDBJ databases">
        <title>Whole genome sequence of Acidiphilium multivorum AIU301.</title>
        <authorList>
            <person name="Narita-Yamada S."/>
            <person name="Nakamura S."/>
            <person name="Ito N."/>
            <person name="Takarada H."/>
            <person name="Katano Y."/>
            <person name="Nakazawa H."/>
            <person name="Hosoyama A."/>
            <person name="Yamada R."/>
            <person name="Fujita N."/>
        </authorList>
    </citation>
    <scope>NUCLEOTIDE SEQUENCE [LARGE SCALE GENOMIC DNA]</scope>
    <source>
        <strain evidence="3">DSM 11245 / JCM 8867 / AIU301</strain>
    </source>
</reference>
<dbReference type="KEGG" id="amv:ACMV_26560"/>
<dbReference type="HOGENOM" id="CLU_085055_3_1_5"/>
<feature type="domain" description="Plasmid pRiA4b Orf3-like" evidence="1">
    <location>
        <begin position="8"/>
        <end position="179"/>
    </location>
</feature>
<dbReference type="PANTHER" id="PTHR41878:SF1">
    <property type="entry name" value="TNPR PROTEIN"/>
    <property type="match status" value="1"/>
</dbReference>
<evidence type="ECO:0000313" key="2">
    <source>
        <dbReference type="EMBL" id="BAJ82003.1"/>
    </source>
</evidence>
<dbReference type="RefSeq" id="WP_013640751.1">
    <property type="nucleotide sequence ID" value="NC_015186.1"/>
</dbReference>
<dbReference type="Proteomes" id="UP000007100">
    <property type="component" value="Chromosome"/>
</dbReference>
<organism evidence="2 3">
    <name type="scientific">Acidiphilium multivorum (strain DSM 11245 / JCM 8867 / NBRC 100883 / AIU 301)</name>
    <dbReference type="NCBI Taxonomy" id="926570"/>
    <lineage>
        <taxon>Bacteria</taxon>
        <taxon>Pseudomonadati</taxon>
        <taxon>Pseudomonadota</taxon>
        <taxon>Alphaproteobacteria</taxon>
        <taxon>Acetobacterales</taxon>
        <taxon>Acidocellaceae</taxon>
        <taxon>Acidiphilium</taxon>
    </lineage>
</organism>
<dbReference type="Pfam" id="PF07929">
    <property type="entry name" value="PRiA4_ORF3"/>
    <property type="match status" value="1"/>
</dbReference>
<dbReference type="InterPro" id="IPR012912">
    <property type="entry name" value="Plasmid_pRiA4b_Orf3-like"/>
</dbReference>
<evidence type="ECO:0000313" key="3">
    <source>
        <dbReference type="Proteomes" id="UP000007100"/>
    </source>
</evidence>
<keyword evidence="3" id="KW-1185">Reference proteome</keyword>
<accession>F0J357</accession>
<protein>
    <recommendedName>
        <fullName evidence="1">Plasmid pRiA4b Orf3-like domain-containing protein</fullName>
    </recommendedName>
</protein>
<dbReference type="Gene3D" id="3.10.290.30">
    <property type="entry name" value="MM3350-like"/>
    <property type="match status" value="1"/>
</dbReference>
<proteinExistence type="predicted"/>
<name>F0J357_ACIMA</name>
<sequence>MTYRQLNAAQLRVTITDIEPPIWRQLIVPLTWDLGMLHLVIQAAFNWWNSHLHEFQIGGLSYGDPDVINEFGSEEHRAFSENEVRLCDFRREPGLMFIYNYDFGDNWNHLVEIEDFLAFDLVPRFATCIAGARARPPEDVGGVSGYENFLAVMADPTHEDHRSTKTWAGGYFDPEWFDLALVDNDVKKALKQNVRRRLHQPKPKRP</sequence>
<dbReference type="AlphaFoldDB" id="F0J357"/>
<dbReference type="PANTHER" id="PTHR41878">
    <property type="entry name" value="LEXA REPRESSOR-RELATED"/>
    <property type="match status" value="1"/>
</dbReference>
<evidence type="ECO:0000259" key="1">
    <source>
        <dbReference type="Pfam" id="PF07929"/>
    </source>
</evidence>
<dbReference type="EMBL" id="AP012035">
    <property type="protein sequence ID" value="BAJ82003.1"/>
    <property type="molecule type" value="Genomic_DNA"/>
</dbReference>
<dbReference type="InterPro" id="IPR024047">
    <property type="entry name" value="MM3350-like_sf"/>
</dbReference>
<dbReference type="OrthoDB" id="9816539at2"/>
<dbReference type="SUPFAM" id="SSF159941">
    <property type="entry name" value="MM3350-like"/>
    <property type="match status" value="1"/>
</dbReference>
<gene>
    <name evidence="2" type="ordered locus">ACMV_26560</name>
</gene>